<dbReference type="InterPro" id="IPR010730">
    <property type="entry name" value="HET"/>
</dbReference>
<sequence>MVRKILDSTSAGAGLVSELASTRSGIECVEDVEYQYTPLKWDEIRLIVLEPGLTSHPIRCRITTSSQSDTPPYEAVSYTWGDDTLISHIQILNQPTLAQPQSTTLAIPSTCAAVLRSLRHPSDSRHLWIDALCINQTDLAERSAQVRIMPQIYRAAFQVVICLSAPHSADERYAQAMDFVARCRFQNTSPQMRTAVEHLFRHPWFTRIWVIQEVAKARYATVLCADRSVPWSNFALCASRLGLDVPVLSPIRRLQHKHWMNMITTEQFVKAVCMATACSCRDDRDRVFAFLSMYPSMMGKEQIERYRTSGSACGPTWLRARSLGVKDDASRRGLASESAVDDPSDNQVVGGDEDENTPHRLTNYAHSLETVYTHYAMLLLKNLGLDFLSAMQGRPETDTLPSWVPDWRVNRERTILAHLPLTGFNAGGHVENQAFLVLPAADAHSKPMLKTSAIRVGIIKYLGQPCDITLSEWENIVFCGWRGLAEDAAKSLEPKETETQILSAFIQTVMTDSDGEFDSKTLGGIRRGEKRDKQIS</sequence>
<dbReference type="InterPro" id="IPR052895">
    <property type="entry name" value="HetReg/Transcr_Mod"/>
</dbReference>
<reference evidence="3 4" key="1">
    <citation type="submission" date="2022-03" db="EMBL/GenBank/DDBJ databases">
        <title>Genome data of Colletotrichum spp.</title>
        <authorList>
            <person name="Utami Y.D."/>
            <person name="Hiruma K."/>
        </authorList>
    </citation>
    <scope>NUCLEOTIDE SEQUENCE [LARGE SCALE GENOMIC DNA]</scope>
    <source>
        <strain evidence="3 4">MAFF 239500</strain>
    </source>
</reference>
<keyword evidence="4" id="KW-1185">Reference proteome</keyword>
<dbReference type="PANTHER" id="PTHR24148">
    <property type="entry name" value="ANKYRIN REPEAT DOMAIN-CONTAINING PROTEIN 39 HOMOLOG-RELATED"/>
    <property type="match status" value="1"/>
</dbReference>
<feature type="domain" description="Heterokaryon incompatibility" evidence="2">
    <location>
        <begin position="73"/>
        <end position="213"/>
    </location>
</feature>
<dbReference type="EMBL" id="BQXU01000015">
    <property type="protein sequence ID" value="GKT46222.1"/>
    <property type="molecule type" value="Genomic_DNA"/>
</dbReference>
<accession>A0AA37NYG8</accession>
<dbReference type="RefSeq" id="XP_049128572.1">
    <property type="nucleotide sequence ID" value="XM_049272615.1"/>
</dbReference>
<evidence type="ECO:0000313" key="4">
    <source>
        <dbReference type="Proteomes" id="UP001055115"/>
    </source>
</evidence>
<feature type="region of interest" description="Disordered" evidence="1">
    <location>
        <begin position="332"/>
        <end position="357"/>
    </location>
</feature>
<evidence type="ECO:0000313" key="3">
    <source>
        <dbReference type="EMBL" id="GKT46222.1"/>
    </source>
</evidence>
<proteinExistence type="predicted"/>
<name>A0AA37NYG8_9PEZI</name>
<protein>
    <submittedName>
        <fullName evidence="3">Heterokaryon incompatibility protein 6, OR allele</fullName>
    </submittedName>
</protein>
<dbReference type="PANTHER" id="PTHR24148:SF73">
    <property type="entry name" value="HET DOMAIN PROTEIN (AFU_ORTHOLOGUE AFUA_8G01020)"/>
    <property type="match status" value="1"/>
</dbReference>
<gene>
    <name evidence="3" type="ORF">ColSpa_06403</name>
</gene>
<dbReference type="GeneID" id="73327205"/>
<dbReference type="Pfam" id="PF06985">
    <property type="entry name" value="HET"/>
    <property type="match status" value="1"/>
</dbReference>
<dbReference type="AlphaFoldDB" id="A0AA37NYG8"/>
<evidence type="ECO:0000259" key="2">
    <source>
        <dbReference type="Pfam" id="PF06985"/>
    </source>
</evidence>
<organism evidence="3 4">
    <name type="scientific">Colletotrichum spaethianum</name>
    <dbReference type="NCBI Taxonomy" id="700344"/>
    <lineage>
        <taxon>Eukaryota</taxon>
        <taxon>Fungi</taxon>
        <taxon>Dikarya</taxon>
        <taxon>Ascomycota</taxon>
        <taxon>Pezizomycotina</taxon>
        <taxon>Sordariomycetes</taxon>
        <taxon>Hypocreomycetidae</taxon>
        <taxon>Glomerellales</taxon>
        <taxon>Glomerellaceae</taxon>
        <taxon>Colletotrichum</taxon>
        <taxon>Colletotrichum spaethianum species complex</taxon>
    </lineage>
</organism>
<dbReference type="Proteomes" id="UP001055115">
    <property type="component" value="Unassembled WGS sequence"/>
</dbReference>
<evidence type="ECO:0000256" key="1">
    <source>
        <dbReference type="SAM" id="MobiDB-lite"/>
    </source>
</evidence>
<feature type="compositionally biased region" description="Basic and acidic residues" evidence="1">
    <location>
        <begin position="526"/>
        <end position="536"/>
    </location>
</feature>
<feature type="region of interest" description="Disordered" evidence="1">
    <location>
        <begin position="517"/>
        <end position="536"/>
    </location>
</feature>
<comment type="caution">
    <text evidence="3">The sequence shown here is derived from an EMBL/GenBank/DDBJ whole genome shotgun (WGS) entry which is preliminary data.</text>
</comment>